<organism evidence="1 2">
    <name type="scientific">Actinospica acidithermotolerans</name>
    <dbReference type="NCBI Taxonomy" id="2828514"/>
    <lineage>
        <taxon>Bacteria</taxon>
        <taxon>Bacillati</taxon>
        <taxon>Actinomycetota</taxon>
        <taxon>Actinomycetes</taxon>
        <taxon>Catenulisporales</taxon>
        <taxon>Actinospicaceae</taxon>
        <taxon>Actinospica</taxon>
    </lineage>
</organism>
<comment type="caution">
    <text evidence="1">The sequence shown here is derived from an EMBL/GenBank/DDBJ whole genome shotgun (WGS) entry which is preliminary data.</text>
</comment>
<name>A0A941E9R8_9ACTN</name>
<proteinExistence type="predicted"/>
<gene>
    <name evidence="1" type="ORF">KDK95_09880</name>
</gene>
<keyword evidence="2" id="KW-1185">Reference proteome</keyword>
<evidence type="ECO:0008006" key="3">
    <source>
        <dbReference type="Google" id="ProtNLM"/>
    </source>
</evidence>
<evidence type="ECO:0000313" key="1">
    <source>
        <dbReference type="EMBL" id="MBR7826613.1"/>
    </source>
</evidence>
<dbReference type="Gene3D" id="1.10.287.1060">
    <property type="entry name" value="ESAT-6-like"/>
    <property type="match status" value="1"/>
</dbReference>
<evidence type="ECO:0000313" key="2">
    <source>
        <dbReference type="Proteomes" id="UP000676325"/>
    </source>
</evidence>
<dbReference type="EMBL" id="JAGSOH010000019">
    <property type="protein sequence ID" value="MBR7826613.1"/>
    <property type="molecule type" value="Genomic_DNA"/>
</dbReference>
<dbReference type="AlphaFoldDB" id="A0A941E9R8"/>
<sequence>MPDIDINYDDITQASTLLNNAANNTIAPELTTLYNRVDALLKDGGGLYMMQTSPAIWAQYEQFDTSARQCVSAITSFASMFSSLVTNLQSMDKNLAYNVSNPSGG</sequence>
<protein>
    <recommendedName>
        <fullName evidence="3">WXG100 family type VII secretion target</fullName>
    </recommendedName>
</protein>
<reference evidence="1" key="1">
    <citation type="submission" date="2021-04" db="EMBL/GenBank/DDBJ databases">
        <title>Genome based classification of Actinospica acidithermotolerans sp. nov., an actinobacterium isolated from an Indonesian hot spring.</title>
        <authorList>
            <person name="Kusuma A.B."/>
            <person name="Putra K.E."/>
            <person name="Nafisah S."/>
            <person name="Loh J."/>
            <person name="Nouioui I."/>
            <person name="Goodfellow M."/>
        </authorList>
    </citation>
    <scope>NUCLEOTIDE SEQUENCE</scope>
    <source>
        <strain evidence="1">MGRD01-02</strain>
    </source>
</reference>
<dbReference type="Proteomes" id="UP000676325">
    <property type="component" value="Unassembled WGS sequence"/>
</dbReference>
<dbReference type="RefSeq" id="WP_212517761.1">
    <property type="nucleotide sequence ID" value="NZ_JAGSOH010000019.1"/>
</dbReference>
<accession>A0A941E9R8</accession>